<keyword evidence="8" id="KW-0282">Flagellum</keyword>
<evidence type="ECO:0000256" key="5">
    <source>
        <dbReference type="ARBA" id="ARBA00022989"/>
    </source>
</evidence>
<evidence type="ECO:0000256" key="1">
    <source>
        <dbReference type="ARBA" id="ARBA00004651"/>
    </source>
</evidence>
<reference evidence="8" key="2">
    <citation type="submission" date="2019-01" db="EMBL/GenBank/DDBJ databases">
        <authorList>
            <consortium name="NCBI Pathogen Detection Project"/>
        </authorList>
    </citation>
    <scope>NUCLEOTIDE SEQUENCE</scope>
    <source>
        <strain evidence="8">BCW_3452</strain>
    </source>
</reference>
<comment type="similarity">
    <text evidence="2">Belongs to the FliQ/MopD/SpaQ family.</text>
</comment>
<evidence type="ECO:0000256" key="4">
    <source>
        <dbReference type="ARBA" id="ARBA00022692"/>
    </source>
</evidence>
<evidence type="ECO:0000256" key="3">
    <source>
        <dbReference type="ARBA" id="ARBA00022475"/>
    </source>
</evidence>
<accession>A0A8H9N169</accession>
<dbReference type="GO" id="GO:0005886">
    <property type="term" value="C:plasma membrane"/>
    <property type="evidence" value="ECO:0007669"/>
    <property type="project" value="UniProtKB-SubCell"/>
</dbReference>
<keyword evidence="4 7" id="KW-0812">Transmembrane</keyword>
<dbReference type="Proteomes" id="UP000863257">
    <property type="component" value="Unassembled WGS sequence"/>
</dbReference>
<evidence type="ECO:0000313" key="8">
    <source>
        <dbReference type="EMBL" id="HAS8540932.1"/>
    </source>
</evidence>
<dbReference type="EMBL" id="DACRBY010000017">
    <property type="protein sequence ID" value="HAS8540932.1"/>
    <property type="molecule type" value="Genomic_DNA"/>
</dbReference>
<dbReference type="Pfam" id="PF01313">
    <property type="entry name" value="Bac_export_3"/>
    <property type="match status" value="1"/>
</dbReference>
<dbReference type="InterPro" id="IPR002191">
    <property type="entry name" value="Bac_export_3"/>
</dbReference>
<reference evidence="8" key="1">
    <citation type="journal article" date="2018" name="Genome Biol.">
        <title>SKESA: strategic k-mer extension for scrupulous assemblies.</title>
        <authorList>
            <person name="Souvorov A."/>
            <person name="Agarwala R."/>
            <person name="Lipman D.J."/>
        </authorList>
    </citation>
    <scope>NUCLEOTIDE SEQUENCE</scope>
    <source>
        <strain evidence="8">BCW_3452</strain>
    </source>
</reference>
<dbReference type="AlphaFoldDB" id="A0A8H9N169"/>
<keyword evidence="6 7" id="KW-0472">Membrane</keyword>
<evidence type="ECO:0000256" key="7">
    <source>
        <dbReference type="SAM" id="Phobius"/>
    </source>
</evidence>
<name>A0A8H9N169_VIBVL</name>
<feature type="transmembrane region" description="Helical" evidence="7">
    <location>
        <begin position="12"/>
        <end position="40"/>
    </location>
</feature>
<comment type="caution">
    <text evidence="8">The sequence shown here is derived from an EMBL/GenBank/DDBJ whole genome shotgun (WGS) entry which is preliminary data.</text>
</comment>
<sequence length="88" mass="9429">MEAQIMDMVKQGFMLAGNIVGFIVVPILLVGLVVAVFQAATNVNEASLGFVPKLMIIFGIVVYSGDSLLDSITQYVRATFEMIATVGM</sequence>
<dbReference type="PANTHER" id="PTHR34040:SF2">
    <property type="entry name" value="FLAGELLAR BIOSYNTHETIC PROTEIN FLIQ"/>
    <property type="match status" value="1"/>
</dbReference>
<feature type="transmembrane region" description="Helical" evidence="7">
    <location>
        <begin position="46"/>
        <end position="65"/>
    </location>
</feature>
<proteinExistence type="inferred from homology"/>
<organism evidence="8">
    <name type="scientific">Vibrio vulnificus</name>
    <dbReference type="NCBI Taxonomy" id="672"/>
    <lineage>
        <taxon>Bacteria</taxon>
        <taxon>Pseudomonadati</taxon>
        <taxon>Pseudomonadota</taxon>
        <taxon>Gammaproteobacteria</taxon>
        <taxon>Vibrionales</taxon>
        <taxon>Vibrionaceae</taxon>
        <taxon>Vibrio</taxon>
    </lineage>
</organism>
<dbReference type="PANTHER" id="PTHR34040">
    <property type="entry name" value="FLAGELLAR BIOSYNTHETIC PROTEIN FLIQ"/>
    <property type="match status" value="1"/>
</dbReference>
<keyword evidence="3" id="KW-1003">Cell membrane</keyword>
<dbReference type="GO" id="GO:0009306">
    <property type="term" value="P:protein secretion"/>
    <property type="evidence" value="ECO:0007669"/>
    <property type="project" value="InterPro"/>
</dbReference>
<evidence type="ECO:0000256" key="2">
    <source>
        <dbReference type="ARBA" id="ARBA00006156"/>
    </source>
</evidence>
<dbReference type="PRINTS" id="PR00952">
    <property type="entry name" value="TYPE3IMQPROT"/>
</dbReference>
<evidence type="ECO:0000256" key="6">
    <source>
        <dbReference type="ARBA" id="ARBA00023136"/>
    </source>
</evidence>
<keyword evidence="5 7" id="KW-1133">Transmembrane helix</keyword>
<protein>
    <submittedName>
        <fullName evidence="8">Flagellar export apparatus protein FliQ</fullName>
    </submittedName>
</protein>
<keyword evidence="8" id="KW-0969">Cilium</keyword>
<keyword evidence="8" id="KW-0966">Cell projection</keyword>
<gene>
    <name evidence="8" type="ORF">I7730_14170</name>
</gene>
<comment type="subcellular location">
    <subcellularLocation>
        <location evidence="1">Cell membrane</location>
        <topology evidence="1">Multi-pass membrane protein</topology>
    </subcellularLocation>
</comment>